<dbReference type="GO" id="GO:0007274">
    <property type="term" value="P:neuromuscular synaptic transmission"/>
    <property type="evidence" value="ECO:0007669"/>
    <property type="project" value="TreeGrafter"/>
</dbReference>
<dbReference type="GO" id="GO:0008289">
    <property type="term" value="F:lipid binding"/>
    <property type="evidence" value="ECO:0007669"/>
    <property type="project" value="UniProtKB-KW"/>
</dbReference>
<dbReference type="GO" id="GO:0030833">
    <property type="term" value="P:regulation of actin filament polymerization"/>
    <property type="evidence" value="ECO:0007669"/>
    <property type="project" value="TreeGrafter"/>
</dbReference>
<proteinExistence type="predicted"/>
<dbReference type="AlphaFoldDB" id="A0A7J7VHM1"/>
<dbReference type="InterPro" id="IPR027267">
    <property type="entry name" value="AH/BAR_dom_sf"/>
</dbReference>
<dbReference type="PANTHER" id="PTHR15735:SF11">
    <property type="entry name" value="F-BAR AND DOUBLE SH3 DOMAINS PROTEIN 2"/>
    <property type="match status" value="1"/>
</dbReference>
<sequence>MQPPPRKVKVTQELKNIQVEQMTKLQAKHQAECDLLEDMRTFSQKKAAIEREYAQRELGKEKEREMSIGWLPYALRLVMEPATWLCPLTEELDLHPFGIQNDTPAS</sequence>
<dbReference type="Proteomes" id="UP000527355">
    <property type="component" value="Unassembled WGS sequence"/>
</dbReference>
<dbReference type="EMBL" id="JABWUV010000010">
    <property type="protein sequence ID" value="KAF6324508.1"/>
    <property type="molecule type" value="Genomic_DNA"/>
</dbReference>
<evidence type="ECO:0000259" key="2">
    <source>
        <dbReference type="Pfam" id="PF00611"/>
    </source>
</evidence>
<feature type="domain" description="FCH" evidence="2">
    <location>
        <begin position="21"/>
        <end position="56"/>
    </location>
</feature>
<dbReference type="InterPro" id="IPR001060">
    <property type="entry name" value="FCH_dom"/>
</dbReference>
<dbReference type="Pfam" id="PF00611">
    <property type="entry name" value="FCH"/>
    <property type="match status" value="1"/>
</dbReference>
<comment type="caution">
    <text evidence="3">The sequence shown here is derived from an EMBL/GenBank/DDBJ whole genome shotgun (WGS) entry which is preliminary data.</text>
</comment>
<dbReference type="GO" id="GO:0055037">
    <property type="term" value="C:recycling endosome"/>
    <property type="evidence" value="ECO:0007669"/>
    <property type="project" value="TreeGrafter"/>
</dbReference>
<gene>
    <name evidence="3" type="ORF">mMyoMyo1_005081</name>
</gene>
<keyword evidence="4" id="KW-1185">Reference proteome</keyword>
<keyword evidence="1" id="KW-0446">Lipid-binding</keyword>
<evidence type="ECO:0000313" key="4">
    <source>
        <dbReference type="Proteomes" id="UP000527355"/>
    </source>
</evidence>
<reference evidence="3 4" key="1">
    <citation type="journal article" date="2020" name="Nature">
        <title>Six reference-quality genomes reveal evolution of bat adaptations.</title>
        <authorList>
            <person name="Jebb D."/>
            <person name="Huang Z."/>
            <person name="Pippel M."/>
            <person name="Hughes G.M."/>
            <person name="Lavrichenko K."/>
            <person name="Devanna P."/>
            <person name="Winkler S."/>
            <person name="Jermiin L.S."/>
            <person name="Skirmuntt E.C."/>
            <person name="Katzourakis A."/>
            <person name="Burkitt-Gray L."/>
            <person name="Ray D.A."/>
            <person name="Sullivan K.A.M."/>
            <person name="Roscito J.G."/>
            <person name="Kirilenko B.M."/>
            <person name="Davalos L.M."/>
            <person name="Corthals A.P."/>
            <person name="Power M.L."/>
            <person name="Jones G."/>
            <person name="Ransome R.D."/>
            <person name="Dechmann D.K.N."/>
            <person name="Locatelli A.G."/>
            <person name="Puechmaille S.J."/>
            <person name="Fedrigo O."/>
            <person name="Jarvis E.D."/>
            <person name="Hiller M."/>
            <person name="Vernes S.C."/>
            <person name="Myers E.W."/>
            <person name="Teeling E.C."/>
        </authorList>
    </citation>
    <scope>NUCLEOTIDE SEQUENCE [LARGE SCALE GENOMIC DNA]</scope>
    <source>
        <strain evidence="3">MMyoMyo1</strain>
        <tissue evidence="3">Flight muscle</tissue>
    </source>
</reference>
<evidence type="ECO:0000313" key="3">
    <source>
        <dbReference type="EMBL" id="KAF6324508.1"/>
    </source>
</evidence>
<dbReference type="Gene3D" id="1.20.1270.60">
    <property type="entry name" value="Arfaptin homology (AH) domain/BAR domain"/>
    <property type="match status" value="1"/>
</dbReference>
<accession>A0A7J7VHM1</accession>
<name>A0A7J7VHM1_MYOMY</name>
<protein>
    <submittedName>
        <fullName evidence="3">FCH and double SH3 domains 2</fullName>
    </submittedName>
</protein>
<dbReference type="PANTHER" id="PTHR15735">
    <property type="entry name" value="FCH AND DOUBLE SH3 DOMAINS PROTEIN"/>
    <property type="match status" value="1"/>
</dbReference>
<organism evidence="3 4">
    <name type="scientific">Myotis myotis</name>
    <name type="common">Greater mouse-eared bat</name>
    <name type="synonym">Vespertilio myotis</name>
    <dbReference type="NCBI Taxonomy" id="51298"/>
    <lineage>
        <taxon>Eukaryota</taxon>
        <taxon>Metazoa</taxon>
        <taxon>Chordata</taxon>
        <taxon>Craniata</taxon>
        <taxon>Vertebrata</taxon>
        <taxon>Euteleostomi</taxon>
        <taxon>Mammalia</taxon>
        <taxon>Eutheria</taxon>
        <taxon>Laurasiatheria</taxon>
        <taxon>Chiroptera</taxon>
        <taxon>Yangochiroptera</taxon>
        <taxon>Vespertilionidae</taxon>
        <taxon>Myotis</taxon>
    </lineage>
</organism>
<dbReference type="VEuPathDB" id="HostDB:GeneID_118664677"/>
<dbReference type="SUPFAM" id="SSF103657">
    <property type="entry name" value="BAR/IMD domain-like"/>
    <property type="match status" value="1"/>
</dbReference>
<dbReference type="GO" id="GO:0031594">
    <property type="term" value="C:neuromuscular junction"/>
    <property type="evidence" value="ECO:0007669"/>
    <property type="project" value="TreeGrafter"/>
</dbReference>
<evidence type="ECO:0000256" key="1">
    <source>
        <dbReference type="ARBA" id="ARBA00023121"/>
    </source>
</evidence>